<keyword evidence="2" id="KW-1185">Reference proteome</keyword>
<gene>
    <name evidence="1" type="ORF">JY572_18590</name>
</gene>
<name>A0ABX7NGN9_9BACT</name>
<evidence type="ECO:0000313" key="2">
    <source>
        <dbReference type="Proteomes" id="UP000663090"/>
    </source>
</evidence>
<dbReference type="RefSeq" id="WP_206719532.1">
    <property type="nucleotide sequence ID" value="NZ_CP071091.1"/>
</dbReference>
<accession>A0ABX7NGN9</accession>
<dbReference type="EMBL" id="CP071091">
    <property type="protein sequence ID" value="QSQ17915.1"/>
    <property type="molecule type" value="Genomic_DNA"/>
</dbReference>
<dbReference type="Proteomes" id="UP000663090">
    <property type="component" value="Chromosome"/>
</dbReference>
<evidence type="ECO:0000313" key="1">
    <source>
        <dbReference type="EMBL" id="QSQ17915.1"/>
    </source>
</evidence>
<reference evidence="1 2" key="1">
    <citation type="submission" date="2021-02" db="EMBL/GenBank/DDBJ databases">
        <title>De Novo genome assembly of isolated myxobacteria.</title>
        <authorList>
            <person name="Stevens D.C."/>
        </authorList>
    </citation>
    <scope>NUCLEOTIDE SEQUENCE [LARGE SCALE GENOMIC DNA]</scope>
    <source>
        <strain evidence="1 2">SCHIC003</strain>
    </source>
</reference>
<proteinExistence type="predicted"/>
<sequence length="210" mass="23430">MSDNPVSDRYHACIAPLAASSVAKAGRCVLSYGHNGAELARVRQTLILPAALERFYEQADFMQIRWRLQQGAAIEFLDREIDIVGGEANILPVSTCVDGIDGRRGAELLDPYGSFPEARELLDRLAPFDYCEGEFAVCLEMESGRVLDRLYFVPLDGVGEIRPLPVGVADYLQRGFAMRFIHHWVEAALFDSPDWTAFSKHYLAQVFGSK</sequence>
<protein>
    <submittedName>
        <fullName evidence="1">Uncharacterized protein</fullName>
    </submittedName>
</protein>
<organism evidence="1 2">
    <name type="scientific">Myxococcus landrumensis</name>
    <dbReference type="NCBI Taxonomy" id="2813577"/>
    <lineage>
        <taxon>Bacteria</taxon>
        <taxon>Pseudomonadati</taxon>
        <taxon>Myxococcota</taxon>
        <taxon>Myxococcia</taxon>
        <taxon>Myxococcales</taxon>
        <taxon>Cystobacterineae</taxon>
        <taxon>Myxococcaceae</taxon>
        <taxon>Myxococcus</taxon>
    </lineage>
</organism>